<accession>A1SVL8</accession>
<name>A1SVL8_PSYIN</name>
<organism evidence="2 3">
    <name type="scientific">Psychromonas ingrahamii (strain DSM 17664 / CCUG 51855 / 37)</name>
    <dbReference type="NCBI Taxonomy" id="357804"/>
    <lineage>
        <taxon>Bacteria</taxon>
        <taxon>Pseudomonadati</taxon>
        <taxon>Pseudomonadota</taxon>
        <taxon>Gammaproteobacteria</taxon>
        <taxon>Alteromonadales</taxon>
        <taxon>Psychromonadaceae</taxon>
        <taxon>Psychromonas</taxon>
    </lineage>
</organism>
<sequence length="450" mass="51773">MNFLEKRDRPQNEYIGRLEPEVAALLGDFHQMRMATGNHSAAERVERVNTNAKAIKKMLKEFNQRRININQRRIETASQDTQQRLTFSSNMTQKVRDLLDQFYTSQQQMAEISAAKRAELIDTNAKAIEEMLKSFNQKRINVNQIRIETASQDTQQRLTFASNMTQKVRDLLDQFYASRQQMAEISTAKRAELVSANTKAIEEMLKEFNKTRININQIRIEMASQDTQQRLTFASDMTQKVRDLLDQFYTSRQQMAEISAAERAELVSANTKAIKKMLKEFKKTLINVNQTRIKTASQDTQQRLIFANNMTQKVRDLLDQFYTSRQHMAEISAAERAELVSANAKAIEEMLKEFRQTLINNQTRIEIASQDTQERLILAGNMMEEVVAPKIKAGLLKAETVTSETTIDDQVKKPVANNNQSEAKTTLNSNTKKTRKARKSRKYSANGDHE</sequence>
<evidence type="ECO:0000313" key="2">
    <source>
        <dbReference type="EMBL" id="ABM03533.1"/>
    </source>
</evidence>
<proteinExistence type="predicted"/>
<gene>
    <name evidence="2" type="ordered locus">Ping_1749</name>
</gene>
<protein>
    <submittedName>
        <fullName evidence="2">ATP synthase B subunit (AtpF)</fullName>
    </submittedName>
</protein>
<keyword evidence="3" id="KW-1185">Reference proteome</keyword>
<dbReference type="AlphaFoldDB" id="A1SVL8"/>
<dbReference type="RefSeq" id="WP_011770093.1">
    <property type="nucleotide sequence ID" value="NC_008709.1"/>
</dbReference>
<evidence type="ECO:0000313" key="3">
    <source>
        <dbReference type="Proteomes" id="UP000000639"/>
    </source>
</evidence>
<dbReference type="HOGENOM" id="CLU_608158_0_0_6"/>
<dbReference type="EMBL" id="CP000510">
    <property type="protein sequence ID" value="ABM03533.1"/>
    <property type="molecule type" value="Genomic_DNA"/>
</dbReference>
<dbReference type="Proteomes" id="UP000000639">
    <property type="component" value="Chromosome"/>
</dbReference>
<feature type="region of interest" description="Disordered" evidence="1">
    <location>
        <begin position="411"/>
        <end position="450"/>
    </location>
</feature>
<feature type="compositionally biased region" description="Polar residues" evidence="1">
    <location>
        <begin position="416"/>
        <end position="427"/>
    </location>
</feature>
<dbReference type="KEGG" id="pin:Ping_1749"/>
<dbReference type="STRING" id="357804.Ping_1749"/>
<reference evidence="2 3" key="1">
    <citation type="submission" date="2007-01" db="EMBL/GenBank/DDBJ databases">
        <title>Complete sequence of Psychromonas ingrahamii 37.</title>
        <authorList>
            <consortium name="US DOE Joint Genome Institute"/>
            <person name="Copeland A."/>
            <person name="Lucas S."/>
            <person name="Lapidus A."/>
            <person name="Barry K."/>
            <person name="Detter J.C."/>
            <person name="Glavina del Rio T."/>
            <person name="Hammon N."/>
            <person name="Israni S."/>
            <person name="Dalin E."/>
            <person name="Tice H."/>
            <person name="Pitluck S."/>
            <person name="Thompson L.S."/>
            <person name="Brettin T."/>
            <person name="Bruce D."/>
            <person name="Han C."/>
            <person name="Tapia R."/>
            <person name="Schmutz J."/>
            <person name="Larimer F."/>
            <person name="Land M."/>
            <person name="Hauser L."/>
            <person name="Kyrpides N."/>
            <person name="Ivanova N."/>
            <person name="Staley J."/>
            <person name="Richardson P."/>
        </authorList>
    </citation>
    <scope>NUCLEOTIDE SEQUENCE [LARGE SCALE GENOMIC DNA]</scope>
    <source>
        <strain evidence="2 3">37</strain>
    </source>
</reference>
<feature type="compositionally biased region" description="Basic residues" evidence="1">
    <location>
        <begin position="432"/>
        <end position="442"/>
    </location>
</feature>
<evidence type="ECO:0000256" key="1">
    <source>
        <dbReference type="SAM" id="MobiDB-lite"/>
    </source>
</evidence>